<feature type="domain" description="Hemerythrin-like" evidence="5">
    <location>
        <begin position="27"/>
        <end position="170"/>
    </location>
</feature>
<evidence type="ECO:0000256" key="4">
    <source>
        <dbReference type="ARBA" id="ARBA00023004"/>
    </source>
</evidence>
<dbReference type="GO" id="GO:0046872">
    <property type="term" value="F:metal ion binding"/>
    <property type="evidence" value="ECO:0007669"/>
    <property type="project" value="UniProtKB-KW"/>
</dbReference>
<keyword evidence="3" id="KW-0479">Metal-binding</keyword>
<dbReference type="AlphaFoldDB" id="A0A2W1LDM7"/>
<proteinExistence type="predicted"/>
<comment type="caution">
    <text evidence="6">The sequence shown here is derived from an EMBL/GenBank/DDBJ whole genome shotgun (WGS) entry which is preliminary data.</text>
</comment>
<dbReference type="RefSeq" id="WP_111149479.1">
    <property type="nucleotide sequence ID" value="NZ_QKRB01000058.1"/>
</dbReference>
<dbReference type="Pfam" id="PF04405">
    <property type="entry name" value="ScdA_N"/>
    <property type="match status" value="1"/>
</dbReference>
<keyword evidence="4" id="KW-0408">Iron</keyword>
<dbReference type="InterPro" id="IPR012312">
    <property type="entry name" value="Hemerythrin-like"/>
</dbReference>
<gene>
    <name evidence="6" type="ORF">DNH61_24260</name>
</gene>
<evidence type="ECO:0000256" key="1">
    <source>
        <dbReference type="ARBA" id="ARBA00004496"/>
    </source>
</evidence>
<reference evidence="6 7" key="1">
    <citation type="submission" date="2018-06" db="EMBL/GenBank/DDBJ databases">
        <title>Paenibacillus imtechensis sp. nov.</title>
        <authorList>
            <person name="Pinnaka A.K."/>
            <person name="Singh H."/>
            <person name="Kaur M."/>
        </authorList>
    </citation>
    <scope>NUCLEOTIDE SEQUENCE [LARGE SCALE GENOMIC DNA]</scope>
    <source>
        <strain evidence="6 7">SMB1</strain>
    </source>
</reference>
<evidence type="ECO:0000313" key="6">
    <source>
        <dbReference type="EMBL" id="PZD93165.1"/>
    </source>
</evidence>
<sequence>MINPPLAYHVAITSGLDHEGLYYGRTLDTFIREHDMMREQIAGLVASAAVLGMPDSGRRGSLNVTAAIGELYRHVRAFTRQWEFHSYQEDQILFPVLIKYMSIDSVPITAMEEEHRQIRTALAKFSEQVMASTPSSNPAAVLPAAELAIEAFRLITDHFDKEERVLFPMVQTMLTERDMELLDKKLEAITMIASELTVLEVAAAYPASVELFQRYGISYCCGGGKTLSEAAGSAGIAEETLLEELRSVCRNRWTEPAAEWDEIGLSELTAYLADMHHSYLKSELPLLVELSGKIVRKHGERYPSMEAVHERIGELEGLLGRQMEAEEEQLFPLVREYEASRSSTALERIVRLHPAFEADNRTTSQILSEIRGLTDNYAVPEKACRSVAMTYRKLQELEAELYIHIHLENNLLFPRLAQ</sequence>
<dbReference type="EMBL" id="QKRB01000058">
    <property type="protein sequence ID" value="PZD93165.1"/>
    <property type="molecule type" value="Genomic_DNA"/>
</dbReference>
<dbReference type="CDD" id="cd12108">
    <property type="entry name" value="Hr-like"/>
    <property type="match status" value="1"/>
</dbReference>
<dbReference type="Pfam" id="PF01814">
    <property type="entry name" value="Hemerythrin"/>
    <property type="match status" value="2"/>
</dbReference>
<evidence type="ECO:0000259" key="5">
    <source>
        <dbReference type="Pfam" id="PF01814"/>
    </source>
</evidence>
<dbReference type="PANTHER" id="PTHR36438">
    <property type="entry name" value="IRON-SULFUR CLUSTER REPAIR PROTEIN YTFE"/>
    <property type="match status" value="1"/>
</dbReference>
<comment type="subcellular location">
    <subcellularLocation>
        <location evidence="1">Cytoplasm</location>
    </subcellularLocation>
</comment>
<accession>A0A2W1LDM7</accession>
<dbReference type="Gene3D" id="1.10.3910.10">
    <property type="entry name" value="SP0561-like"/>
    <property type="match status" value="1"/>
</dbReference>
<keyword evidence="7" id="KW-1185">Reference proteome</keyword>
<dbReference type="GO" id="GO:0005737">
    <property type="term" value="C:cytoplasm"/>
    <property type="evidence" value="ECO:0007669"/>
    <property type="project" value="UniProtKB-SubCell"/>
</dbReference>
<dbReference type="InterPro" id="IPR038062">
    <property type="entry name" value="ScdA-like_N_sf"/>
</dbReference>
<evidence type="ECO:0000256" key="2">
    <source>
        <dbReference type="ARBA" id="ARBA00022490"/>
    </source>
</evidence>
<dbReference type="SUPFAM" id="SSF140683">
    <property type="entry name" value="SP0561-like"/>
    <property type="match status" value="1"/>
</dbReference>
<protein>
    <recommendedName>
        <fullName evidence="5">Hemerythrin-like domain-containing protein</fullName>
    </recommendedName>
</protein>
<keyword evidence="2" id="KW-0963">Cytoplasm</keyword>
<dbReference type="Gene3D" id="1.20.120.520">
    <property type="entry name" value="nmb1532 protein domain like"/>
    <property type="match status" value="2"/>
</dbReference>
<name>A0A2W1LDM7_9BACL</name>
<dbReference type="InterPro" id="IPR019903">
    <property type="entry name" value="RIC_family"/>
</dbReference>
<dbReference type="Proteomes" id="UP000249522">
    <property type="component" value="Unassembled WGS sequence"/>
</dbReference>
<feature type="domain" description="Hemerythrin-like" evidence="5">
    <location>
        <begin position="274"/>
        <end position="416"/>
    </location>
</feature>
<dbReference type="PANTHER" id="PTHR36438:SF1">
    <property type="entry name" value="IRON-SULFUR CLUSTER REPAIR PROTEIN YTFE"/>
    <property type="match status" value="1"/>
</dbReference>
<evidence type="ECO:0000256" key="3">
    <source>
        <dbReference type="ARBA" id="ARBA00022723"/>
    </source>
</evidence>
<organism evidence="6 7">
    <name type="scientific">Paenibacillus sambharensis</name>
    <dbReference type="NCBI Taxonomy" id="1803190"/>
    <lineage>
        <taxon>Bacteria</taxon>
        <taxon>Bacillati</taxon>
        <taxon>Bacillota</taxon>
        <taxon>Bacilli</taxon>
        <taxon>Bacillales</taxon>
        <taxon>Paenibacillaceae</taxon>
        <taxon>Paenibacillus</taxon>
    </lineage>
</organism>
<evidence type="ECO:0000313" key="7">
    <source>
        <dbReference type="Proteomes" id="UP000249522"/>
    </source>
</evidence>
<dbReference type="OrthoDB" id="9797132at2"/>